<name>A0A916YZW9_9BACT</name>
<dbReference type="Proteomes" id="UP000609064">
    <property type="component" value="Unassembled WGS sequence"/>
</dbReference>
<evidence type="ECO:0000313" key="2">
    <source>
        <dbReference type="EMBL" id="GGD68610.1"/>
    </source>
</evidence>
<keyword evidence="3" id="KW-1185">Reference proteome</keyword>
<dbReference type="RefSeq" id="WP_188767937.1">
    <property type="nucleotide sequence ID" value="NZ_BMKK01000007.1"/>
</dbReference>
<reference evidence="2" key="2">
    <citation type="submission" date="2020-09" db="EMBL/GenBank/DDBJ databases">
        <authorList>
            <person name="Sun Q."/>
            <person name="Zhou Y."/>
        </authorList>
    </citation>
    <scope>NUCLEOTIDE SEQUENCE</scope>
    <source>
        <strain evidence="2">CGMCC 1.15958</strain>
    </source>
</reference>
<evidence type="ECO:0000313" key="3">
    <source>
        <dbReference type="Proteomes" id="UP000609064"/>
    </source>
</evidence>
<dbReference type="AlphaFoldDB" id="A0A916YZW9"/>
<dbReference type="EMBL" id="BMKK01000007">
    <property type="protein sequence ID" value="GGD68610.1"/>
    <property type="molecule type" value="Genomic_DNA"/>
</dbReference>
<evidence type="ECO:0000256" key="1">
    <source>
        <dbReference type="SAM" id="Coils"/>
    </source>
</evidence>
<protein>
    <submittedName>
        <fullName evidence="2">Uncharacterized protein</fullName>
    </submittedName>
</protein>
<proteinExistence type="predicted"/>
<accession>A0A916YZW9</accession>
<comment type="caution">
    <text evidence="2">The sequence shown here is derived from an EMBL/GenBank/DDBJ whole genome shotgun (WGS) entry which is preliminary data.</text>
</comment>
<keyword evidence="1" id="KW-0175">Coiled coil</keyword>
<organism evidence="2 3">
    <name type="scientific">Emticicia aquatilis</name>
    <dbReference type="NCBI Taxonomy" id="1537369"/>
    <lineage>
        <taxon>Bacteria</taxon>
        <taxon>Pseudomonadati</taxon>
        <taxon>Bacteroidota</taxon>
        <taxon>Cytophagia</taxon>
        <taxon>Cytophagales</taxon>
        <taxon>Leadbetterellaceae</taxon>
        <taxon>Emticicia</taxon>
    </lineage>
</organism>
<gene>
    <name evidence="2" type="ORF">GCM10011514_35910</name>
</gene>
<feature type="coiled-coil region" evidence="1">
    <location>
        <begin position="71"/>
        <end position="98"/>
    </location>
</feature>
<sequence length="144" mass="16664">MQELRTGRALQLEGLENARNKVTLGFKCDAGTKISLAQEARQSGMTLSEYVDTIISARHYQNQQSTNSYFNSDFKLRLEKAKQENQQILRALEFYENNTNLKNLLFQHQGKQIQFQDAYGRNQEIRIQSVADIFTVIVHSFKTN</sequence>
<reference evidence="2" key="1">
    <citation type="journal article" date="2014" name="Int. J. Syst. Evol. Microbiol.">
        <title>Complete genome sequence of Corynebacterium casei LMG S-19264T (=DSM 44701T), isolated from a smear-ripened cheese.</title>
        <authorList>
            <consortium name="US DOE Joint Genome Institute (JGI-PGF)"/>
            <person name="Walter F."/>
            <person name="Albersmeier A."/>
            <person name="Kalinowski J."/>
            <person name="Ruckert C."/>
        </authorList>
    </citation>
    <scope>NUCLEOTIDE SEQUENCE</scope>
    <source>
        <strain evidence="2">CGMCC 1.15958</strain>
    </source>
</reference>